<dbReference type="GO" id="GO:0005886">
    <property type="term" value="C:plasma membrane"/>
    <property type="evidence" value="ECO:0007669"/>
    <property type="project" value="UniProtKB-SubCell"/>
</dbReference>
<evidence type="ECO:0000256" key="7">
    <source>
        <dbReference type="ARBA" id="ARBA00023224"/>
    </source>
</evidence>
<dbReference type="InterPro" id="IPR017452">
    <property type="entry name" value="GPCR_Rhodpsn_7TM"/>
</dbReference>
<evidence type="ECO:0000313" key="10">
    <source>
        <dbReference type="Proteomes" id="UP000887566"/>
    </source>
</evidence>
<feature type="transmembrane region" description="Helical" evidence="8">
    <location>
        <begin position="217"/>
        <end position="238"/>
    </location>
</feature>
<feature type="transmembrane region" description="Helical" evidence="8">
    <location>
        <begin position="129"/>
        <end position="155"/>
    </location>
</feature>
<dbReference type="CDD" id="cd00637">
    <property type="entry name" value="7tm_classA_rhodopsin-like"/>
    <property type="match status" value="1"/>
</dbReference>
<keyword evidence="6 8" id="KW-0472">Membrane</keyword>
<evidence type="ECO:0000313" key="11">
    <source>
        <dbReference type="WBParaSite" id="PSAMB.scaffold1040size36781.g10562.t1"/>
    </source>
</evidence>
<proteinExistence type="predicted"/>
<dbReference type="WBParaSite" id="PSAMB.scaffold1040size36781.g10562.t1">
    <property type="protein sequence ID" value="PSAMB.scaffold1040size36781.g10562.t1"/>
    <property type="gene ID" value="PSAMB.scaffold1040size36781.g10562"/>
</dbReference>
<evidence type="ECO:0000256" key="4">
    <source>
        <dbReference type="ARBA" id="ARBA00022989"/>
    </source>
</evidence>
<organism evidence="10 11">
    <name type="scientific">Plectus sambesii</name>
    <dbReference type="NCBI Taxonomy" id="2011161"/>
    <lineage>
        <taxon>Eukaryota</taxon>
        <taxon>Metazoa</taxon>
        <taxon>Ecdysozoa</taxon>
        <taxon>Nematoda</taxon>
        <taxon>Chromadorea</taxon>
        <taxon>Plectida</taxon>
        <taxon>Plectina</taxon>
        <taxon>Plectoidea</taxon>
        <taxon>Plectidae</taxon>
        <taxon>Plectus</taxon>
    </lineage>
</organism>
<evidence type="ECO:0000259" key="9">
    <source>
        <dbReference type="PROSITE" id="PS50262"/>
    </source>
</evidence>
<dbReference type="Gene3D" id="1.20.1070.10">
    <property type="entry name" value="Rhodopsin 7-helix transmembrane proteins"/>
    <property type="match status" value="1"/>
</dbReference>
<name>A0A914UJX0_9BILA</name>
<keyword evidence="7" id="KW-0807">Transducer</keyword>
<keyword evidence="4 8" id="KW-1133">Transmembrane helix</keyword>
<dbReference type="Proteomes" id="UP000887566">
    <property type="component" value="Unplaced"/>
</dbReference>
<keyword evidence="2" id="KW-1003">Cell membrane</keyword>
<keyword evidence="5" id="KW-0297">G-protein coupled receptor</keyword>
<dbReference type="PANTHER" id="PTHR37441:SF7">
    <property type="entry name" value="G-PROTEIN COUPLED RECEPTORS FAMILY 1 PROFILE DOMAIN-CONTAINING PROTEIN"/>
    <property type="match status" value="1"/>
</dbReference>
<feature type="transmembrane region" description="Helical" evidence="8">
    <location>
        <begin position="60"/>
        <end position="81"/>
    </location>
</feature>
<keyword evidence="10" id="KW-1185">Reference proteome</keyword>
<evidence type="ECO:0000256" key="3">
    <source>
        <dbReference type="ARBA" id="ARBA00022692"/>
    </source>
</evidence>
<dbReference type="InterPro" id="IPR040435">
    <property type="entry name" value="Put_GPCR_Chromadorea"/>
</dbReference>
<dbReference type="PROSITE" id="PS50262">
    <property type="entry name" value="G_PROTEIN_RECEP_F1_2"/>
    <property type="match status" value="1"/>
</dbReference>
<protein>
    <submittedName>
        <fullName evidence="11">G-protein coupled receptors family 1 profile domain-containing protein</fullName>
    </submittedName>
</protein>
<dbReference type="GO" id="GO:0004930">
    <property type="term" value="F:G protein-coupled receptor activity"/>
    <property type="evidence" value="ECO:0007669"/>
    <property type="project" value="UniProtKB-KW"/>
</dbReference>
<feature type="transmembrane region" description="Helical" evidence="8">
    <location>
        <begin position="87"/>
        <end position="108"/>
    </location>
</feature>
<evidence type="ECO:0000256" key="2">
    <source>
        <dbReference type="ARBA" id="ARBA00022475"/>
    </source>
</evidence>
<evidence type="ECO:0000256" key="1">
    <source>
        <dbReference type="ARBA" id="ARBA00004651"/>
    </source>
</evidence>
<reference evidence="11" key="1">
    <citation type="submission" date="2022-11" db="UniProtKB">
        <authorList>
            <consortium name="WormBaseParasite"/>
        </authorList>
    </citation>
    <scope>IDENTIFICATION</scope>
</reference>
<evidence type="ECO:0000256" key="8">
    <source>
        <dbReference type="SAM" id="Phobius"/>
    </source>
</evidence>
<evidence type="ECO:0000256" key="6">
    <source>
        <dbReference type="ARBA" id="ARBA00023136"/>
    </source>
</evidence>
<keyword evidence="3 8" id="KW-0812">Transmembrane</keyword>
<feature type="transmembrane region" description="Helical" evidence="8">
    <location>
        <begin position="12"/>
        <end position="40"/>
    </location>
</feature>
<dbReference type="PANTHER" id="PTHR37441">
    <property type="entry name" value="PROTEIN CBG16518"/>
    <property type="match status" value="1"/>
</dbReference>
<accession>A0A914UJX0</accession>
<comment type="subcellular location">
    <subcellularLocation>
        <location evidence="1">Cell membrane</location>
        <topology evidence="1">Multi-pass membrane protein</topology>
    </subcellularLocation>
</comment>
<keyword evidence="5" id="KW-0675">Receptor</keyword>
<dbReference type="SUPFAM" id="SSF81321">
    <property type="entry name" value="Family A G protein-coupled receptor-like"/>
    <property type="match status" value="1"/>
</dbReference>
<dbReference type="AlphaFoldDB" id="A0A914UJX0"/>
<feature type="domain" description="G-protein coupled receptors family 1 profile" evidence="9">
    <location>
        <begin position="30"/>
        <end position="216"/>
    </location>
</feature>
<evidence type="ECO:0000256" key="5">
    <source>
        <dbReference type="ARBA" id="ARBA00023040"/>
    </source>
</evidence>
<sequence length="350" mass="38586">MECNETATGSALWAGTVVAAMPLSFVGLVFNLFFAGVIIYGQSMGRLAGNLYYFLLNRAFGDIITTSSMLVIRILLLMGVIDVRITIVGFFGLSFSFVASAVSYLSLSAIKLTAVKWPFLYRRYVTRKVVLTVLAVAWVVALLLSTVEATMLMSYFGFAPITGCDSDGCLRTLEILVAGISAFVYVLVVVLFVWTFSTVKMLERSAPRNNVRQTKMCTHNAGICVLRLGANVLTYMVLSSMEAPGTWAAISLSPLYRENGNCLFNSTEEANSYHSTVIFSVFCCIAFLVRIIIDPIINFLLDRKLKTLFCEIVLRQEMKTMSRSETVISTSVSVVHRVDKAVNESKSVLS</sequence>
<feature type="transmembrane region" description="Helical" evidence="8">
    <location>
        <begin position="175"/>
        <end position="196"/>
    </location>
</feature>
<feature type="transmembrane region" description="Helical" evidence="8">
    <location>
        <begin position="273"/>
        <end position="293"/>
    </location>
</feature>